<dbReference type="Pfam" id="PF00512">
    <property type="entry name" value="HisKA"/>
    <property type="match status" value="1"/>
</dbReference>
<dbReference type="InterPro" id="IPR036890">
    <property type="entry name" value="HATPase_C_sf"/>
</dbReference>
<feature type="domain" description="Histidine kinase" evidence="11">
    <location>
        <begin position="165"/>
        <end position="392"/>
    </location>
</feature>
<evidence type="ECO:0000259" key="10">
    <source>
        <dbReference type="PROSITE" id="PS50046"/>
    </source>
</evidence>
<keyword evidence="14" id="KW-1185">Reference proteome</keyword>
<dbReference type="SMART" id="SM00387">
    <property type="entry name" value="HATPase_c"/>
    <property type="match status" value="1"/>
</dbReference>
<dbReference type="SUPFAM" id="SSF55781">
    <property type="entry name" value="GAF domain-like"/>
    <property type="match status" value="1"/>
</dbReference>
<dbReference type="PROSITE" id="PS50109">
    <property type="entry name" value="HIS_KIN"/>
    <property type="match status" value="1"/>
</dbReference>
<reference evidence="13 14" key="1">
    <citation type="submission" date="2018-03" db="EMBL/GenBank/DDBJ databases">
        <title>The ancient ancestry and fast evolution of plastids.</title>
        <authorList>
            <person name="Moore K.R."/>
            <person name="Magnabosco C."/>
            <person name="Momper L."/>
            <person name="Gold D.A."/>
            <person name="Bosak T."/>
            <person name="Fournier G.P."/>
        </authorList>
    </citation>
    <scope>NUCLEOTIDE SEQUENCE [LARGE SCALE GENOMIC DNA]</scope>
    <source>
        <strain evidence="13 14">CCALA 015</strain>
    </source>
</reference>
<comment type="similarity">
    <text evidence="2">In the N-terminal section; belongs to the phytochrome family.</text>
</comment>
<gene>
    <name evidence="13" type="ORF">C7B81_13700</name>
</gene>
<evidence type="ECO:0000313" key="13">
    <source>
        <dbReference type="EMBL" id="PSB36309.1"/>
    </source>
</evidence>
<dbReference type="InterPro" id="IPR011006">
    <property type="entry name" value="CheY-like_superfamily"/>
</dbReference>
<dbReference type="PANTHER" id="PTHR43047">
    <property type="entry name" value="TWO-COMPONENT HISTIDINE PROTEIN KINASE"/>
    <property type="match status" value="1"/>
</dbReference>
<evidence type="ECO:0000256" key="5">
    <source>
        <dbReference type="ARBA" id="ARBA00022679"/>
    </source>
</evidence>
<dbReference type="Gene3D" id="1.10.287.130">
    <property type="match status" value="1"/>
</dbReference>
<keyword evidence="4 8" id="KW-0597">Phosphoprotein</keyword>
<dbReference type="CDD" id="cd17546">
    <property type="entry name" value="REC_hyHK_CKI1_RcsC-like"/>
    <property type="match status" value="1"/>
</dbReference>
<evidence type="ECO:0000313" key="14">
    <source>
        <dbReference type="Proteomes" id="UP000238218"/>
    </source>
</evidence>
<feature type="domain" description="Response regulatory" evidence="12">
    <location>
        <begin position="423"/>
        <end position="541"/>
    </location>
</feature>
<dbReference type="PROSITE" id="PS50110">
    <property type="entry name" value="RESPONSE_REGULATORY"/>
    <property type="match status" value="1"/>
</dbReference>
<dbReference type="SMART" id="SM00448">
    <property type="entry name" value="REC"/>
    <property type="match status" value="1"/>
</dbReference>
<evidence type="ECO:0000256" key="2">
    <source>
        <dbReference type="ARBA" id="ARBA00006402"/>
    </source>
</evidence>
<dbReference type="SMART" id="SM00065">
    <property type="entry name" value="GAF"/>
    <property type="match status" value="1"/>
</dbReference>
<dbReference type="PRINTS" id="PR00344">
    <property type="entry name" value="BCTRLSENSOR"/>
</dbReference>
<evidence type="ECO:0000256" key="4">
    <source>
        <dbReference type="ARBA" id="ARBA00022553"/>
    </source>
</evidence>
<dbReference type="InterPro" id="IPR003661">
    <property type="entry name" value="HisK_dim/P_dom"/>
</dbReference>
<keyword evidence="5" id="KW-0808">Transferase</keyword>
<dbReference type="Gene3D" id="3.40.50.2300">
    <property type="match status" value="1"/>
</dbReference>
<comment type="catalytic activity">
    <reaction evidence="1">
        <text>ATP + protein L-histidine = ADP + protein N-phospho-L-histidine.</text>
        <dbReference type="EC" id="2.7.13.3"/>
    </reaction>
</comment>
<dbReference type="InterPro" id="IPR001789">
    <property type="entry name" value="Sig_transdc_resp-reg_receiver"/>
</dbReference>
<dbReference type="InterPro" id="IPR016132">
    <property type="entry name" value="Phyto_chromo_attachment"/>
</dbReference>
<dbReference type="InterPro" id="IPR003594">
    <property type="entry name" value="HATPase_dom"/>
</dbReference>
<evidence type="ECO:0000256" key="6">
    <source>
        <dbReference type="ARBA" id="ARBA00022777"/>
    </source>
</evidence>
<keyword evidence="9" id="KW-0175">Coiled coil</keyword>
<dbReference type="Pfam" id="PF02518">
    <property type="entry name" value="HATPase_c"/>
    <property type="match status" value="1"/>
</dbReference>
<evidence type="ECO:0000256" key="3">
    <source>
        <dbReference type="ARBA" id="ARBA00012438"/>
    </source>
</evidence>
<evidence type="ECO:0000259" key="12">
    <source>
        <dbReference type="PROSITE" id="PS50110"/>
    </source>
</evidence>
<dbReference type="InterPro" id="IPR005467">
    <property type="entry name" value="His_kinase_dom"/>
</dbReference>
<dbReference type="PROSITE" id="PS50046">
    <property type="entry name" value="PHYTOCHROME_2"/>
    <property type="match status" value="1"/>
</dbReference>
<evidence type="ECO:0000259" key="11">
    <source>
        <dbReference type="PROSITE" id="PS50109"/>
    </source>
</evidence>
<evidence type="ECO:0000256" key="1">
    <source>
        <dbReference type="ARBA" id="ARBA00000085"/>
    </source>
</evidence>
<dbReference type="SMART" id="SM00388">
    <property type="entry name" value="HisKA"/>
    <property type="match status" value="1"/>
</dbReference>
<name>A0ABX5F4S3_9CHRO</name>
<keyword evidence="6" id="KW-0418">Kinase</keyword>
<dbReference type="EMBL" id="PVWP01000010">
    <property type="protein sequence ID" value="PSB36309.1"/>
    <property type="molecule type" value="Genomic_DNA"/>
</dbReference>
<feature type="modified residue" description="4-aspartylphosphate" evidence="8">
    <location>
        <position position="472"/>
    </location>
</feature>
<dbReference type="CDD" id="cd00082">
    <property type="entry name" value="HisKA"/>
    <property type="match status" value="1"/>
</dbReference>
<evidence type="ECO:0000256" key="7">
    <source>
        <dbReference type="ARBA" id="ARBA00023012"/>
    </source>
</evidence>
<organism evidence="13 14">
    <name type="scientific">Aphanothece cf. minutissima CCALA 015</name>
    <dbReference type="NCBI Taxonomy" id="2107695"/>
    <lineage>
        <taxon>Bacteria</taxon>
        <taxon>Bacillati</taxon>
        <taxon>Cyanobacteriota</taxon>
        <taxon>Cyanophyceae</taxon>
        <taxon>Oscillatoriophycideae</taxon>
        <taxon>Chroococcales</taxon>
        <taxon>Aphanothecaceae</taxon>
        <taxon>Aphanothece</taxon>
    </lineage>
</organism>
<dbReference type="InterPro" id="IPR029016">
    <property type="entry name" value="GAF-like_dom_sf"/>
</dbReference>
<dbReference type="SUPFAM" id="SSF47384">
    <property type="entry name" value="Homodimeric domain of signal transducing histidine kinase"/>
    <property type="match status" value="1"/>
</dbReference>
<dbReference type="Gene3D" id="3.30.450.40">
    <property type="match status" value="1"/>
</dbReference>
<dbReference type="Gene3D" id="3.30.565.10">
    <property type="entry name" value="Histidine kinase-like ATPase, C-terminal domain"/>
    <property type="match status" value="1"/>
</dbReference>
<dbReference type="PANTHER" id="PTHR43047:SF63">
    <property type="entry name" value="HISTIDINE KINASE"/>
    <property type="match status" value="1"/>
</dbReference>
<dbReference type="InterPro" id="IPR003018">
    <property type="entry name" value="GAF"/>
</dbReference>
<dbReference type="CDD" id="cd16922">
    <property type="entry name" value="HATPase_EvgS-ArcB-TorS-like"/>
    <property type="match status" value="1"/>
</dbReference>
<protein>
    <recommendedName>
        <fullName evidence="3">histidine kinase</fullName>
        <ecNumber evidence="3">2.7.13.3</ecNumber>
    </recommendedName>
</protein>
<dbReference type="InterPro" id="IPR004358">
    <property type="entry name" value="Sig_transdc_His_kin-like_C"/>
</dbReference>
<dbReference type="Pfam" id="PF01590">
    <property type="entry name" value="GAF"/>
    <property type="match status" value="1"/>
</dbReference>
<comment type="caution">
    <text evidence="13">The sequence shown here is derived from an EMBL/GenBank/DDBJ whole genome shotgun (WGS) entry which is preliminary data.</text>
</comment>
<sequence length="553" mass="60434">MPVSSWCIIAEAVQPDTESLLAVSIDDTCFDDALVSRYLKGGHQAIDNVATAALEPCYRELLLGLKIQANLVVPLICGSRLWGLLCMHHSKRPRRWSEEDLQVVNHVASQLSIAIQQADLFAKLEDELQEKKLAEERLITVNDELASINDQLARSTRLKDEFLANMSHELRTPLNGILGMAESLQENIYGEMSPIQRKALEEIDRSGLHLLELINDILDITKIEAGKLEVHPHPVSIPVLCHACIATIERMAEAKSIHLSSQIDPALPVVLLDGRLLRQVLINLLSNAVKFTPAGGSVRLEVGLSCPPEAAAGQATLRLCVIDSGIGIDREDQDKIFQPFVQIDSGLNRQFTGSGLGLSIVKRILLAHGGDISLQSAHGQGTRFSVRLPVTLPPEASTEDSAPDTAPMASAGVEDGVPAERSLILLAEDSRVNRLIYARYLHAKGYRVQEVVNGQEAIDFLHDRVPSLLILDMSMPVVDGFSVLRMIRSSDRPELAVMPIIVLTALAMKGDREKCLAAGASEYLAKPVKLQELDQTIRRILETAGERGSPLSP</sequence>
<proteinExistence type="inferred from homology"/>
<dbReference type="Pfam" id="PF00072">
    <property type="entry name" value="Response_reg"/>
    <property type="match status" value="1"/>
</dbReference>
<dbReference type="Proteomes" id="UP000238218">
    <property type="component" value="Unassembled WGS sequence"/>
</dbReference>
<evidence type="ECO:0000256" key="9">
    <source>
        <dbReference type="SAM" id="Coils"/>
    </source>
</evidence>
<dbReference type="InterPro" id="IPR036097">
    <property type="entry name" value="HisK_dim/P_sf"/>
</dbReference>
<feature type="coiled-coil region" evidence="9">
    <location>
        <begin position="124"/>
        <end position="151"/>
    </location>
</feature>
<dbReference type="SUPFAM" id="SSF52172">
    <property type="entry name" value="CheY-like"/>
    <property type="match status" value="1"/>
</dbReference>
<keyword evidence="7" id="KW-0902">Two-component regulatory system</keyword>
<feature type="domain" description="Phytochrome chromophore attachment site" evidence="10">
    <location>
        <begin position="44"/>
        <end position="110"/>
    </location>
</feature>
<accession>A0ABX5F4S3</accession>
<evidence type="ECO:0000256" key="8">
    <source>
        <dbReference type="PROSITE-ProRule" id="PRU00169"/>
    </source>
</evidence>
<dbReference type="SUPFAM" id="SSF55874">
    <property type="entry name" value="ATPase domain of HSP90 chaperone/DNA topoisomerase II/histidine kinase"/>
    <property type="match status" value="1"/>
</dbReference>
<dbReference type="EC" id="2.7.13.3" evidence="3"/>